<reference evidence="1 2" key="1">
    <citation type="journal article" date="2013" name="Proc. Natl. Acad. Sci. U.S.A.">
        <title>Genome of an arbuscular mycorrhizal fungus provides insight into the oldest plant symbiosis.</title>
        <authorList>
            <person name="Tisserant E."/>
            <person name="Malbreil M."/>
            <person name="Kuo A."/>
            <person name="Kohler A."/>
            <person name="Symeonidi A."/>
            <person name="Balestrini R."/>
            <person name="Charron P."/>
            <person name="Duensing N."/>
            <person name="Frei Dit Frey N."/>
            <person name="Gianinazzi-Pearson V."/>
            <person name="Gilbert L.B."/>
            <person name="Handa Y."/>
            <person name="Herr J.R."/>
            <person name="Hijri M."/>
            <person name="Koul R."/>
            <person name="Kawaguchi M."/>
            <person name="Krajinski F."/>
            <person name="Lammers P.J."/>
            <person name="Masclaux F.G."/>
            <person name="Murat C."/>
            <person name="Morin E."/>
            <person name="Ndikumana S."/>
            <person name="Pagni M."/>
            <person name="Petitpierre D."/>
            <person name="Requena N."/>
            <person name="Rosikiewicz P."/>
            <person name="Riley R."/>
            <person name="Saito K."/>
            <person name="San Clemente H."/>
            <person name="Shapiro H."/>
            <person name="van Tuinen D."/>
            <person name="Becard G."/>
            <person name="Bonfante P."/>
            <person name="Paszkowski U."/>
            <person name="Shachar-Hill Y.Y."/>
            <person name="Tuskan G.A."/>
            <person name="Young P.W."/>
            <person name="Sanders I.R."/>
            <person name="Henrissat B."/>
            <person name="Rensing S.A."/>
            <person name="Grigoriev I.V."/>
            <person name="Corradi N."/>
            <person name="Roux C."/>
            <person name="Martin F."/>
        </authorList>
    </citation>
    <scope>NUCLEOTIDE SEQUENCE [LARGE SCALE GENOMIC DNA]</scope>
    <source>
        <strain evidence="1 2">DAOM 197198</strain>
    </source>
</reference>
<keyword evidence="2" id="KW-1185">Reference proteome</keyword>
<proteinExistence type="predicted"/>
<organism evidence="1 2">
    <name type="scientific">Rhizophagus irregularis (strain DAOM 181602 / DAOM 197198 / MUCL 43194)</name>
    <name type="common">Arbuscular mycorrhizal fungus</name>
    <name type="synonym">Glomus intraradices</name>
    <dbReference type="NCBI Taxonomy" id="747089"/>
    <lineage>
        <taxon>Eukaryota</taxon>
        <taxon>Fungi</taxon>
        <taxon>Fungi incertae sedis</taxon>
        <taxon>Mucoromycota</taxon>
        <taxon>Glomeromycotina</taxon>
        <taxon>Glomeromycetes</taxon>
        <taxon>Glomerales</taxon>
        <taxon>Glomeraceae</taxon>
        <taxon>Rhizophagus</taxon>
    </lineage>
</organism>
<name>A0A2P4QRB1_RHIID</name>
<dbReference type="AlphaFoldDB" id="A0A2P4QRB1"/>
<evidence type="ECO:0000313" key="1">
    <source>
        <dbReference type="EMBL" id="POG80183.1"/>
    </source>
</evidence>
<accession>A0A2P4QRB1</accession>
<sequence length="55" mass="6435">MKNEAFRKAHFDGWKKNETEPSERSILCQDLECWDIVPSGFQALGFWTDPFILDS</sequence>
<dbReference type="EMBL" id="AUPC02000019">
    <property type="protein sequence ID" value="POG80183.1"/>
    <property type="molecule type" value="Genomic_DNA"/>
</dbReference>
<protein>
    <submittedName>
        <fullName evidence="1">Uncharacterized protein</fullName>
    </submittedName>
</protein>
<dbReference type="Proteomes" id="UP000018888">
    <property type="component" value="Unassembled WGS sequence"/>
</dbReference>
<gene>
    <name evidence="1" type="ORF">GLOIN_2v1764636</name>
</gene>
<evidence type="ECO:0000313" key="2">
    <source>
        <dbReference type="Proteomes" id="UP000018888"/>
    </source>
</evidence>
<comment type="caution">
    <text evidence="1">The sequence shown here is derived from an EMBL/GenBank/DDBJ whole genome shotgun (WGS) entry which is preliminary data.</text>
</comment>
<reference evidence="1 2" key="2">
    <citation type="journal article" date="2018" name="New Phytol.">
        <title>High intraspecific genome diversity in the model arbuscular mycorrhizal symbiont Rhizophagus irregularis.</title>
        <authorList>
            <person name="Chen E.C.H."/>
            <person name="Morin E."/>
            <person name="Beaudet D."/>
            <person name="Noel J."/>
            <person name="Yildirir G."/>
            <person name="Ndikumana S."/>
            <person name="Charron P."/>
            <person name="St-Onge C."/>
            <person name="Giorgi J."/>
            <person name="Kruger M."/>
            <person name="Marton T."/>
            <person name="Ropars J."/>
            <person name="Grigoriev I.V."/>
            <person name="Hainaut M."/>
            <person name="Henrissat B."/>
            <person name="Roux C."/>
            <person name="Martin F."/>
            <person name="Corradi N."/>
        </authorList>
    </citation>
    <scope>NUCLEOTIDE SEQUENCE [LARGE SCALE GENOMIC DNA]</scope>
    <source>
        <strain evidence="1 2">DAOM 197198</strain>
    </source>
</reference>